<dbReference type="Proteomes" id="UP001139682">
    <property type="component" value="Unassembled WGS sequence"/>
</dbReference>
<keyword evidence="2" id="KW-1185">Reference proteome</keyword>
<evidence type="ECO:0000313" key="2">
    <source>
        <dbReference type="Proteomes" id="UP001139682"/>
    </source>
</evidence>
<proteinExistence type="predicted"/>
<dbReference type="EMBL" id="JALGRD010000001">
    <property type="protein sequence ID" value="MCJ0972153.1"/>
    <property type="molecule type" value="Genomic_DNA"/>
</dbReference>
<gene>
    <name evidence="1" type="ORF">MST27_02055</name>
</gene>
<sequence length="512" mass="56013">MEKLLLDALQASPTKGLYISPDIPRKKSDNAYACYGIPPSAKVFAIVDTTVFGSAKNGLAFTSEGLFWKNDWTTTSAKTCMSWEEFESSADARSTKGFDLLLGGGCALGMSGCDMKPKELLQLMTNIAALMKPAADDAAQPMAAVASQQVASTELADQTEQIIAPAPADDSLNVPQAPAPRPAPAFEGSYHQPHLKIVNAVASRHRLAQQVQVAPSIKVFKIKKVLEISAGQIKPYDVLLIVDNTFLQTAKDFLVVTPQCLWAKGTLRKLDKFPLSEIRSIRCEAKNLYINDYDFQYLDQLTENEVLVLTNMLKDLVGVLRGNTDESEPGGECLPTFLDELLSRSFEKVIGNTLSRLEATSNPEAREAVSLLTGCLCKVFYEVNVQLQNSNADRGALLGQYLLAQNVASVLALRGSEQLWQSVELQAMYAMIQGELTSQLLTQAERAGIDVVHNKIWYLRILRCVMEADTLEQGVSNLEQAFGRLTAAQEEAVESALKRIEAVQDLFVGALQ</sequence>
<protein>
    <submittedName>
        <fullName evidence="1">Uncharacterized protein</fullName>
    </submittedName>
</protein>
<evidence type="ECO:0000313" key="1">
    <source>
        <dbReference type="EMBL" id="MCJ0972153.1"/>
    </source>
</evidence>
<organism evidence="1 2">
    <name type="scientific">Stutzerimonas marianensis</name>
    <dbReference type="NCBI Taxonomy" id="2929513"/>
    <lineage>
        <taxon>Bacteria</taxon>
        <taxon>Pseudomonadati</taxon>
        <taxon>Pseudomonadota</taxon>
        <taxon>Gammaproteobacteria</taxon>
        <taxon>Pseudomonadales</taxon>
        <taxon>Pseudomonadaceae</taxon>
        <taxon>Stutzerimonas</taxon>
    </lineage>
</organism>
<reference evidence="1" key="1">
    <citation type="submission" date="2022-03" db="EMBL/GenBank/DDBJ databases">
        <title>Pseudomonas marianensis sp. nov., a marine bacterium isolated from deep-sea sediments of the Mariana Trench.</title>
        <authorList>
            <person name="Wei Y."/>
        </authorList>
    </citation>
    <scope>NUCLEOTIDE SEQUENCE</scope>
    <source>
        <strain evidence="1">PS1</strain>
    </source>
</reference>
<name>A0A9X2AQC0_9GAMM</name>
<dbReference type="RefSeq" id="WP_243604339.1">
    <property type="nucleotide sequence ID" value="NZ_JALGRD010000001.1"/>
</dbReference>
<comment type="caution">
    <text evidence="1">The sequence shown here is derived from an EMBL/GenBank/DDBJ whole genome shotgun (WGS) entry which is preliminary data.</text>
</comment>
<dbReference type="AlphaFoldDB" id="A0A9X2AQC0"/>
<accession>A0A9X2AQC0</accession>